<keyword evidence="1" id="KW-0812">Transmembrane</keyword>
<organism evidence="3 4">
    <name type="scientific">Actinomortierella ambigua</name>
    <dbReference type="NCBI Taxonomy" id="1343610"/>
    <lineage>
        <taxon>Eukaryota</taxon>
        <taxon>Fungi</taxon>
        <taxon>Fungi incertae sedis</taxon>
        <taxon>Mucoromycota</taxon>
        <taxon>Mortierellomycotina</taxon>
        <taxon>Mortierellomycetes</taxon>
        <taxon>Mortierellales</taxon>
        <taxon>Mortierellaceae</taxon>
        <taxon>Actinomortierella</taxon>
    </lineage>
</organism>
<keyword evidence="2" id="KW-0732">Signal</keyword>
<feature type="chain" id="PRO_5040138036" evidence="2">
    <location>
        <begin position="22"/>
        <end position="281"/>
    </location>
</feature>
<gene>
    <name evidence="3" type="ORF">DFQ27_001302</name>
</gene>
<feature type="transmembrane region" description="Helical" evidence="1">
    <location>
        <begin position="137"/>
        <end position="158"/>
    </location>
</feature>
<keyword evidence="4" id="KW-1185">Reference proteome</keyword>
<reference evidence="3" key="1">
    <citation type="journal article" date="2020" name="Fungal Divers.">
        <title>Resolving the Mortierellaceae phylogeny through synthesis of multi-gene phylogenetics and phylogenomics.</title>
        <authorList>
            <person name="Vandepol N."/>
            <person name="Liber J."/>
            <person name="Desiro A."/>
            <person name="Na H."/>
            <person name="Kennedy M."/>
            <person name="Barry K."/>
            <person name="Grigoriev I.V."/>
            <person name="Miller A.N."/>
            <person name="O'Donnell K."/>
            <person name="Stajich J.E."/>
            <person name="Bonito G."/>
        </authorList>
    </citation>
    <scope>NUCLEOTIDE SEQUENCE</scope>
    <source>
        <strain evidence="3">BC1065</strain>
    </source>
</reference>
<comment type="caution">
    <text evidence="3">The sequence shown here is derived from an EMBL/GenBank/DDBJ whole genome shotgun (WGS) entry which is preliminary data.</text>
</comment>
<dbReference type="EMBL" id="JAAAJB010000142">
    <property type="protein sequence ID" value="KAG0264290.1"/>
    <property type="molecule type" value="Genomic_DNA"/>
</dbReference>
<feature type="signal peptide" evidence="2">
    <location>
        <begin position="1"/>
        <end position="21"/>
    </location>
</feature>
<dbReference type="OrthoDB" id="2244405at2759"/>
<proteinExistence type="predicted"/>
<dbReference type="AlphaFoldDB" id="A0A9P6QCU0"/>
<evidence type="ECO:0000256" key="1">
    <source>
        <dbReference type="SAM" id="Phobius"/>
    </source>
</evidence>
<sequence>MRIQVISTVFAAVLASKLADAAAVFQCPELYGTCNTCTRSSNGLLASLTRKVCEPYSEEQCHRLYGDESWLCDDGCNTCRCSNVGVMSTRMACRPYDLKDCMQTHGTKSFEIGNRLYECTADGIASRFKFNLLACQILSLMALVAVAIAVALPQNIVFSNSFSINKDKKNVKFSCPEEYGECNTCILVEDLIGSTTRIASITRKVCDPYSRDYCLDLYGSWFLCDDGCNLCTCGERDVTPTRMGCSPYDYEVCVDQHTPLPWSCGGRMCICTSYGIASYNP</sequence>
<evidence type="ECO:0000313" key="4">
    <source>
        <dbReference type="Proteomes" id="UP000807716"/>
    </source>
</evidence>
<protein>
    <submittedName>
        <fullName evidence="3">Uncharacterized protein</fullName>
    </submittedName>
</protein>
<name>A0A9P6QCU0_9FUNG</name>
<keyword evidence="1" id="KW-0472">Membrane</keyword>
<dbReference type="Proteomes" id="UP000807716">
    <property type="component" value="Unassembled WGS sequence"/>
</dbReference>
<keyword evidence="1" id="KW-1133">Transmembrane helix</keyword>
<accession>A0A9P6QCU0</accession>
<evidence type="ECO:0000313" key="3">
    <source>
        <dbReference type="EMBL" id="KAG0264290.1"/>
    </source>
</evidence>
<evidence type="ECO:0000256" key="2">
    <source>
        <dbReference type="SAM" id="SignalP"/>
    </source>
</evidence>